<keyword evidence="6" id="KW-0809">Transit peptide</keyword>
<keyword evidence="3 9" id="KW-0240">DNA-directed RNA polymerase</keyword>
<dbReference type="GO" id="GO:0003899">
    <property type="term" value="F:DNA-directed RNA polymerase activity"/>
    <property type="evidence" value="ECO:0007669"/>
    <property type="project" value="UniProtKB-EC"/>
</dbReference>
<comment type="function">
    <text evidence="9">DNA-dependent RNA polymerase catalyzes the transcription of DNA into RNA using the four ribonucleoside triphosphates as substrates.</text>
</comment>
<keyword evidence="4 9" id="KW-0808">Transferase</keyword>
<dbReference type="InterPro" id="IPR002092">
    <property type="entry name" value="DNA-dir_Rpol_phage-type"/>
</dbReference>
<evidence type="ECO:0000313" key="12">
    <source>
        <dbReference type="EMBL" id="KAF0685775.1"/>
    </source>
</evidence>
<dbReference type="EC" id="2.7.7.6" evidence="2 9"/>
<dbReference type="PROSITE" id="PS00900">
    <property type="entry name" value="RNA_POL_PHAGE_1"/>
    <property type="match status" value="1"/>
</dbReference>
<dbReference type="Gene3D" id="1.10.287.260">
    <property type="match status" value="1"/>
</dbReference>
<dbReference type="InterPro" id="IPR029262">
    <property type="entry name" value="RPOL_N"/>
</dbReference>
<keyword evidence="10" id="KW-0175">Coiled coil</keyword>
<evidence type="ECO:0000256" key="9">
    <source>
        <dbReference type="RuleBase" id="RU003805"/>
    </source>
</evidence>
<evidence type="ECO:0000256" key="8">
    <source>
        <dbReference type="ARBA" id="ARBA00048552"/>
    </source>
</evidence>
<reference evidence="13 14" key="1">
    <citation type="submission" date="2019-03" db="EMBL/GenBank/DDBJ databases">
        <authorList>
            <person name="Gaulin E."/>
            <person name="Dumas B."/>
        </authorList>
    </citation>
    <scope>NUCLEOTIDE SEQUENCE [LARGE SCALE GENOMIC DNA]</scope>
    <source>
        <strain evidence="13">CBS 568.67</strain>
    </source>
</reference>
<dbReference type="Pfam" id="PF14700">
    <property type="entry name" value="RPOL_N"/>
    <property type="match status" value="1"/>
</dbReference>
<comment type="catalytic activity">
    <reaction evidence="8 9">
        <text>RNA(n) + a ribonucleoside 5'-triphosphate = RNA(n+1) + diphosphate</text>
        <dbReference type="Rhea" id="RHEA:21248"/>
        <dbReference type="Rhea" id="RHEA-COMP:14527"/>
        <dbReference type="Rhea" id="RHEA-COMP:17342"/>
        <dbReference type="ChEBI" id="CHEBI:33019"/>
        <dbReference type="ChEBI" id="CHEBI:61557"/>
        <dbReference type="ChEBI" id="CHEBI:140395"/>
        <dbReference type="EC" id="2.7.7.6"/>
    </reaction>
</comment>
<reference evidence="12" key="2">
    <citation type="submission" date="2019-06" db="EMBL/GenBank/DDBJ databases">
        <title>Genomics analysis of Aphanomyces spp. identifies a new class of oomycete effector associated with host adaptation.</title>
        <authorList>
            <person name="Gaulin E."/>
        </authorList>
    </citation>
    <scope>NUCLEOTIDE SEQUENCE</scope>
    <source>
        <strain evidence="12">CBS 578.67</strain>
    </source>
</reference>
<keyword evidence="5 9" id="KW-0548">Nucleotidyltransferase</keyword>
<dbReference type="EMBL" id="CAADRA010007074">
    <property type="protein sequence ID" value="VFT99046.1"/>
    <property type="molecule type" value="Genomic_DNA"/>
</dbReference>
<dbReference type="Gene3D" id="1.10.1320.10">
    <property type="entry name" value="DNA-directed RNA polymerase, N-terminal domain"/>
    <property type="match status" value="1"/>
</dbReference>
<evidence type="ECO:0000256" key="3">
    <source>
        <dbReference type="ARBA" id="ARBA00022478"/>
    </source>
</evidence>
<evidence type="ECO:0000256" key="4">
    <source>
        <dbReference type="ARBA" id="ARBA00022679"/>
    </source>
</evidence>
<protein>
    <recommendedName>
        <fullName evidence="2 9">DNA-directed RNA polymerase</fullName>
        <ecNumber evidence="2 9">2.7.7.6</ecNumber>
    </recommendedName>
</protein>
<proteinExistence type="inferred from homology"/>
<dbReference type="PANTHER" id="PTHR10102:SF0">
    <property type="entry name" value="DNA-DIRECTED RNA POLYMERASE, MITOCHONDRIAL"/>
    <property type="match status" value="1"/>
</dbReference>
<accession>A0A485LK76</accession>
<dbReference type="PROSITE" id="PS00489">
    <property type="entry name" value="RNA_POL_PHAGE_2"/>
    <property type="match status" value="1"/>
</dbReference>
<dbReference type="Pfam" id="PF00940">
    <property type="entry name" value="RNA_pol"/>
    <property type="match status" value="2"/>
</dbReference>
<evidence type="ECO:0000256" key="2">
    <source>
        <dbReference type="ARBA" id="ARBA00012418"/>
    </source>
</evidence>
<dbReference type="GO" id="GO:0034245">
    <property type="term" value="C:mitochondrial DNA-directed RNA polymerase complex"/>
    <property type="evidence" value="ECO:0007669"/>
    <property type="project" value="TreeGrafter"/>
</dbReference>
<name>A0A485LK76_9STRA</name>
<dbReference type="FunFam" id="1.10.287.280:FF:000001">
    <property type="entry name" value="DNA-directed RNA polymerase"/>
    <property type="match status" value="1"/>
</dbReference>
<feature type="coiled-coil region" evidence="10">
    <location>
        <begin position="556"/>
        <end position="583"/>
    </location>
</feature>
<organism evidence="13 14">
    <name type="scientific">Aphanomyces stellatus</name>
    <dbReference type="NCBI Taxonomy" id="120398"/>
    <lineage>
        <taxon>Eukaryota</taxon>
        <taxon>Sar</taxon>
        <taxon>Stramenopiles</taxon>
        <taxon>Oomycota</taxon>
        <taxon>Saprolegniomycetes</taxon>
        <taxon>Saprolegniales</taxon>
        <taxon>Verrucalvaceae</taxon>
        <taxon>Aphanomyces</taxon>
    </lineage>
</organism>
<dbReference type="SUPFAM" id="SSF56672">
    <property type="entry name" value="DNA/RNA polymerases"/>
    <property type="match status" value="2"/>
</dbReference>
<evidence type="ECO:0000259" key="11">
    <source>
        <dbReference type="SMART" id="SM01311"/>
    </source>
</evidence>
<dbReference type="Gene3D" id="1.10.150.20">
    <property type="entry name" value="5' to 3' exonuclease, C-terminal subdomain"/>
    <property type="match status" value="1"/>
</dbReference>
<comment type="similarity">
    <text evidence="1 9">Belongs to the phage and mitochondrial RNA polymerase family.</text>
</comment>
<evidence type="ECO:0000256" key="1">
    <source>
        <dbReference type="ARBA" id="ARBA00009493"/>
    </source>
</evidence>
<dbReference type="PANTHER" id="PTHR10102">
    <property type="entry name" value="DNA-DIRECTED RNA POLYMERASE, MITOCHONDRIAL"/>
    <property type="match status" value="1"/>
</dbReference>
<dbReference type="Gene3D" id="1.10.287.280">
    <property type="match status" value="1"/>
</dbReference>
<gene>
    <name evidence="13" type="primary">Aste57867_22383</name>
    <name evidence="12" type="ORF">As57867_022313</name>
    <name evidence="13" type="ORF">ASTE57867_22383</name>
</gene>
<dbReference type="Proteomes" id="UP000332933">
    <property type="component" value="Unassembled WGS sequence"/>
</dbReference>
<dbReference type="InterPro" id="IPR043502">
    <property type="entry name" value="DNA/RNA_pol_sf"/>
</dbReference>
<evidence type="ECO:0000256" key="10">
    <source>
        <dbReference type="SAM" id="Coils"/>
    </source>
</evidence>
<dbReference type="InterPro" id="IPR037159">
    <property type="entry name" value="RNA_POL_N_sf"/>
</dbReference>
<sequence length="1135" mass="130230">MIRPLTVTKAVYKLPRWQQHALHPRMILNQHIRHKSSIPAMQRLDDDDDYDSDDDVEVFKKADWFDRAINLKPTDGHLRLKKQRKGATFANLVAEQEKFTMPMFNDESEFSLGLSVYDDAESKERPVRLGDMTTEEVDEWLDGFEIPEEAFKLNKTPQEVRHLYAKQLRLEQAVYALSLEKNQDTIASVNSVRRGSETSNAKSYINKWTKPMSKAIKELGDKYKQPNRASTKSPHFVEDLGMYGPVLYLLDPDELAQIAITTTMNHVLMEEDGVKFVKITLAIAKEIQDMLLAKAKDFEKLDRLLKKKKAMAGKSEFDDAMSNKKMIYFQTIRRNLTSKDAEDAERLFATAGKWSKEFQLKLGSGLLELLEQNCYADGRAELGDMLTSPEHAASHFSDDEPTSIVRVKAFEHAVRYENSRRYGIIRCTKPMYEKIMKGDIFLPWCARYLPMVVPPKPWNGIENGGYLTLPTKIMRLRNDKWQLKCVASGEMDDLVRSLNMLADIPWVINREVFDVVMKLWENGGDFGDLPPRADMPMPEEPLMENYMHIDDGLEREAKFAADVDQYKKNLRKVEKKNREYNSLRCDTVYKLQVAEEFQHEEAIYFPYNMDFRGRVYPIPPNLNHLGSDMSRSLLIFKDKKPLGDRGLYWLKVHLAGLFGIDKCSFDDRVKFVDENMDNILASAANPLGESDDCRWWMQAEAPFLTLGVVFDLARAVQHPNPAEYMSNIPVHMDGSCNGLQHYAALGRDQAGAEQVNLVGADKPQDVYTGVATRVIERMEFDAYPGERSHAEWVKIARARFQDKWVQHQRDLDVFNRENPKYLKEFAKLTAYLALKDQLTSAENPKPRMPYPKPSVVKKPRHVENLTESEFYDKEAEKLAAMAPRNRELAEMLLTAISRKVVKQTVMTSVYGVTTIGARKQIMARLEDIFLLQGKDVDEELEAKIYQAAKYTSELTMDSMKDLFSSARHIMNWLAECTHHVTEEGQPMSWITPLGLPVTQPYCQATSKQVRTSKQAVILSVPDLGKVSAGRQKSAFPPNYVHSLDSTHMMMTALKVIGEDKLEFAAVHDSYWTHACAVDCMNSRLRDEFVALYSQPLLEDLLMQLQLRFPNQTFPPIPQLGQLDLKEVLKSPYFFN</sequence>
<evidence type="ECO:0000256" key="5">
    <source>
        <dbReference type="ARBA" id="ARBA00022695"/>
    </source>
</evidence>
<evidence type="ECO:0000256" key="7">
    <source>
        <dbReference type="ARBA" id="ARBA00023163"/>
    </source>
</evidence>
<evidence type="ECO:0000313" key="13">
    <source>
        <dbReference type="EMBL" id="VFT99046.1"/>
    </source>
</evidence>
<dbReference type="SMART" id="SM01311">
    <property type="entry name" value="RPOL_N"/>
    <property type="match status" value="1"/>
</dbReference>
<dbReference type="EMBL" id="VJMH01007048">
    <property type="protein sequence ID" value="KAF0685775.1"/>
    <property type="molecule type" value="Genomic_DNA"/>
</dbReference>
<feature type="domain" description="DNA-directed RNA polymerase N-terminal" evidence="11">
    <location>
        <begin position="165"/>
        <end position="503"/>
    </location>
</feature>
<dbReference type="GO" id="GO:0003677">
    <property type="term" value="F:DNA binding"/>
    <property type="evidence" value="ECO:0007669"/>
    <property type="project" value="InterPro"/>
</dbReference>
<dbReference type="OrthoDB" id="276422at2759"/>
<dbReference type="InterPro" id="IPR046950">
    <property type="entry name" value="DNA-dir_Rpol_C_phage-type"/>
</dbReference>
<evidence type="ECO:0000256" key="6">
    <source>
        <dbReference type="ARBA" id="ARBA00022946"/>
    </source>
</evidence>
<evidence type="ECO:0000313" key="14">
    <source>
        <dbReference type="Proteomes" id="UP000332933"/>
    </source>
</evidence>
<dbReference type="InterPro" id="IPR024075">
    <property type="entry name" value="DNA-dir_RNA_pol_helix_hairp_sf"/>
</dbReference>
<keyword evidence="14" id="KW-1185">Reference proteome</keyword>
<dbReference type="GO" id="GO:0006390">
    <property type="term" value="P:mitochondrial transcription"/>
    <property type="evidence" value="ECO:0007669"/>
    <property type="project" value="TreeGrafter"/>
</dbReference>
<keyword evidence="7 9" id="KW-0804">Transcription</keyword>
<dbReference type="AlphaFoldDB" id="A0A485LK76"/>